<comment type="function">
    <text evidence="2 14">Accepts electrons from ETF and reduces ubiquinone.</text>
</comment>
<evidence type="ECO:0000256" key="8">
    <source>
        <dbReference type="ARBA" id="ARBA00022982"/>
    </source>
</evidence>
<keyword evidence="5 14" id="KW-0285">Flavoprotein</keyword>
<dbReference type="AlphaFoldDB" id="A0AAV8UUY2"/>
<evidence type="ECO:0000256" key="12">
    <source>
        <dbReference type="ARBA" id="ARBA00023075"/>
    </source>
</evidence>
<evidence type="ECO:0000313" key="17">
    <source>
        <dbReference type="EMBL" id="KAJ8904897.1"/>
    </source>
</evidence>
<protein>
    <recommendedName>
        <fullName evidence="14">Electron transfer flavoprotein-ubiquinone oxidoreductase</fullName>
        <shortName evidence="14">ETF-QO</shortName>
        <ecNumber evidence="14">1.5.5.1</ecNumber>
    </recommendedName>
</protein>
<proteinExistence type="predicted"/>
<evidence type="ECO:0000256" key="11">
    <source>
        <dbReference type="ARBA" id="ARBA00023014"/>
    </source>
</evidence>
<dbReference type="GO" id="GO:0051539">
    <property type="term" value="F:4 iron, 4 sulfur cluster binding"/>
    <property type="evidence" value="ECO:0007669"/>
    <property type="project" value="UniProtKB-UniRule"/>
</dbReference>
<comment type="cofactor">
    <cofactor evidence="14">
        <name>[4Fe-4S] cluster</name>
        <dbReference type="ChEBI" id="CHEBI:49883"/>
    </cofactor>
    <text evidence="14">Binds 1 [4Fe-4S] cluster.</text>
</comment>
<keyword evidence="18" id="KW-1185">Reference proteome</keyword>
<evidence type="ECO:0000256" key="6">
    <source>
        <dbReference type="ARBA" id="ARBA00022723"/>
    </source>
</evidence>
<evidence type="ECO:0000256" key="14">
    <source>
        <dbReference type="RuleBase" id="RU366068"/>
    </source>
</evidence>
<keyword evidence="6 14" id="KW-0479">Metal-binding</keyword>
<sequence>MNGLRVCSRGLRGLTRLNGRGFSSGGAPEGANELPARESMGKYDVVIVGGGPAGLSAAIRLKQNAQKKDQDVSVCVLEKGSEVGAHIISGNVLDPRGLSELLPDWRNDETCPVKLKGGVDDRFYWLFKGFGIRLPVPPPMHNASNYVISLSQLSRWLGSKAEALGVEIYPGFSGSELLYDERGTVRGVATGDFGIGKDGTHKSTYERGVEIEGSYTLLAEGARGSLTKQVVDKFDLRKDAQHQTYGLGIKEVWEIDPSKHKAGTIMHTIGWPLDYWTYGGAFLYHMDENRVATGFVVSLDYKNPYMSPYEEFQRWKTHPTVRSTFEGGQVIQYGARTLNEGGVQSIPKLYFPGGALLGCAAGFLNVPKIKGTHTAMKSGILAADSVTSAMEESTTSLEGYEEALKGSWVYSELHAVRNYRPAFQYGMLPGLAVSGVEAYVSKGRWHGVTLKHGEADHESTGAASKYKPIEYPKKDGKLTFDLLSNLALSGTNHNHDEPVHLKVGDAARMNSLNLAVYDGPEQRYCPAKVYEYVEKEDGSKRLQINSQNCLHCKACDIKDPSQNINWSVPEGGGGPKYSLA</sequence>
<dbReference type="SUPFAM" id="SSF51905">
    <property type="entry name" value="FAD/NAD(P)-binding domain"/>
    <property type="match status" value="1"/>
</dbReference>
<dbReference type="Pfam" id="PF13450">
    <property type="entry name" value="NAD_binding_8"/>
    <property type="match status" value="1"/>
</dbReference>
<keyword evidence="3 14" id="KW-0813">Transport</keyword>
<evidence type="ECO:0000256" key="5">
    <source>
        <dbReference type="ARBA" id="ARBA00022630"/>
    </source>
</evidence>
<evidence type="ECO:0000256" key="2">
    <source>
        <dbReference type="ARBA" id="ARBA00002819"/>
    </source>
</evidence>
<evidence type="ECO:0000259" key="15">
    <source>
        <dbReference type="Pfam" id="PF05187"/>
    </source>
</evidence>
<evidence type="ECO:0000313" key="18">
    <source>
        <dbReference type="Proteomes" id="UP001157974"/>
    </source>
</evidence>
<comment type="caution">
    <text evidence="17">The sequence shown here is derived from an EMBL/GenBank/DDBJ whole genome shotgun (WGS) entry which is preliminary data.</text>
</comment>
<dbReference type="InterPro" id="IPR040156">
    <property type="entry name" value="ETF-QO"/>
</dbReference>
<accession>A0AAV8UUY2</accession>
<comment type="cofactor">
    <cofactor evidence="1 14">
        <name>FAD</name>
        <dbReference type="ChEBI" id="CHEBI:57692"/>
    </cofactor>
</comment>
<dbReference type="SUPFAM" id="SSF54862">
    <property type="entry name" value="4Fe-4S ferredoxins"/>
    <property type="match status" value="1"/>
</dbReference>
<evidence type="ECO:0000256" key="4">
    <source>
        <dbReference type="ARBA" id="ARBA00022485"/>
    </source>
</evidence>
<organism evidence="17 18">
    <name type="scientific">Rhodosorus marinus</name>
    <dbReference type="NCBI Taxonomy" id="101924"/>
    <lineage>
        <taxon>Eukaryota</taxon>
        <taxon>Rhodophyta</taxon>
        <taxon>Stylonematophyceae</taxon>
        <taxon>Stylonematales</taxon>
        <taxon>Stylonemataceae</taxon>
        <taxon>Rhodosorus</taxon>
    </lineage>
</organism>
<dbReference type="Pfam" id="PF05187">
    <property type="entry name" value="Fer4_ETF_QO"/>
    <property type="match status" value="1"/>
</dbReference>
<dbReference type="InterPro" id="IPR036188">
    <property type="entry name" value="FAD/NAD-bd_sf"/>
</dbReference>
<keyword evidence="11 14" id="KW-0411">Iron-sulfur</keyword>
<feature type="domain" description="ETF-QO/FixX C-terminal" evidence="15">
    <location>
        <begin position="476"/>
        <end position="578"/>
    </location>
</feature>
<keyword evidence="7 14" id="KW-0274">FAD</keyword>
<keyword evidence="9 14" id="KW-0560">Oxidoreductase</keyword>
<name>A0AAV8UUY2_9RHOD</name>
<dbReference type="GO" id="GO:0046872">
    <property type="term" value="F:metal ion binding"/>
    <property type="evidence" value="ECO:0007669"/>
    <property type="project" value="UniProtKB-KW"/>
</dbReference>
<dbReference type="Gene3D" id="3.30.70.20">
    <property type="match status" value="1"/>
</dbReference>
<evidence type="ECO:0000256" key="1">
    <source>
        <dbReference type="ARBA" id="ARBA00001974"/>
    </source>
</evidence>
<dbReference type="Pfam" id="PF21162">
    <property type="entry name" value="ETFQO_UQ-bd"/>
    <property type="match status" value="1"/>
</dbReference>
<keyword evidence="10 14" id="KW-0408">Iron</keyword>
<dbReference type="SUPFAM" id="SSF54373">
    <property type="entry name" value="FAD-linked reductases, C-terminal domain"/>
    <property type="match status" value="1"/>
</dbReference>
<evidence type="ECO:0000256" key="9">
    <source>
        <dbReference type="ARBA" id="ARBA00023002"/>
    </source>
</evidence>
<dbReference type="InterPro" id="IPR007859">
    <property type="entry name" value="ETF-QO/FixX_C"/>
</dbReference>
<dbReference type="EC" id="1.5.5.1" evidence="14"/>
<dbReference type="EMBL" id="JAMWBK010000005">
    <property type="protein sequence ID" value="KAJ8904897.1"/>
    <property type="molecule type" value="Genomic_DNA"/>
</dbReference>
<dbReference type="PANTHER" id="PTHR10617:SF107">
    <property type="entry name" value="ELECTRON TRANSFER FLAVOPROTEIN-UBIQUINONE OXIDOREDUCTASE, MITOCHONDRIAL"/>
    <property type="match status" value="1"/>
</dbReference>
<evidence type="ECO:0000256" key="10">
    <source>
        <dbReference type="ARBA" id="ARBA00023004"/>
    </source>
</evidence>
<evidence type="ECO:0000256" key="7">
    <source>
        <dbReference type="ARBA" id="ARBA00022827"/>
    </source>
</evidence>
<reference evidence="17 18" key="1">
    <citation type="journal article" date="2023" name="Nat. Commun.">
        <title>Origin of minicircular mitochondrial genomes in red algae.</title>
        <authorList>
            <person name="Lee Y."/>
            <person name="Cho C.H."/>
            <person name="Lee Y.M."/>
            <person name="Park S.I."/>
            <person name="Yang J.H."/>
            <person name="West J.A."/>
            <person name="Bhattacharya D."/>
            <person name="Yoon H.S."/>
        </authorList>
    </citation>
    <scope>NUCLEOTIDE SEQUENCE [LARGE SCALE GENOMIC DNA]</scope>
    <source>
        <strain evidence="17 18">CCMP1338</strain>
        <tissue evidence="17">Whole cell</tissue>
    </source>
</reference>
<keyword evidence="4" id="KW-0004">4Fe-4S</keyword>
<evidence type="ECO:0000256" key="3">
    <source>
        <dbReference type="ARBA" id="ARBA00022448"/>
    </source>
</evidence>
<evidence type="ECO:0000256" key="13">
    <source>
        <dbReference type="ARBA" id="ARBA00052682"/>
    </source>
</evidence>
<dbReference type="GO" id="GO:0004174">
    <property type="term" value="F:electron-transferring-flavoprotein dehydrogenase activity"/>
    <property type="evidence" value="ECO:0007669"/>
    <property type="project" value="UniProtKB-UniRule"/>
</dbReference>
<dbReference type="PANTHER" id="PTHR10617">
    <property type="entry name" value="ELECTRON TRANSFER FLAVOPROTEIN-UBIQUINONE OXIDOREDUCTASE"/>
    <property type="match status" value="1"/>
</dbReference>
<dbReference type="FunFam" id="3.30.70.20:FF:000012">
    <property type="entry name" value="Electron transfer flavoprotein-ubiquinone oxidoreductase, mitochondrial"/>
    <property type="match status" value="1"/>
</dbReference>
<dbReference type="Gene3D" id="3.30.9.90">
    <property type="match status" value="1"/>
</dbReference>
<evidence type="ECO:0000259" key="16">
    <source>
        <dbReference type="Pfam" id="PF21162"/>
    </source>
</evidence>
<gene>
    <name evidence="17" type="ORF">NDN08_001411</name>
</gene>
<comment type="catalytic activity">
    <reaction evidence="13 14">
        <text>a ubiquinone + reduced [electron-transfer flavoprotein] = a ubiquinol + oxidized [electron-transfer flavoprotein] + H(+)</text>
        <dbReference type="Rhea" id="RHEA:24052"/>
        <dbReference type="Rhea" id="RHEA-COMP:9565"/>
        <dbReference type="Rhea" id="RHEA-COMP:9566"/>
        <dbReference type="Rhea" id="RHEA-COMP:10685"/>
        <dbReference type="Rhea" id="RHEA-COMP:10686"/>
        <dbReference type="ChEBI" id="CHEBI:15378"/>
        <dbReference type="ChEBI" id="CHEBI:16389"/>
        <dbReference type="ChEBI" id="CHEBI:17976"/>
        <dbReference type="ChEBI" id="CHEBI:57692"/>
        <dbReference type="ChEBI" id="CHEBI:58307"/>
        <dbReference type="EC" id="1.5.5.1"/>
    </reaction>
</comment>
<keyword evidence="8 14" id="KW-0249">Electron transport</keyword>
<dbReference type="Proteomes" id="UP001157974">
    <property type="component" value="Unassembled WGS sequence"/>
</dbReference>
<dbReference type="PRINTS" id="PR00420">
    <property type="entry name" value="RNGMNOXGNASE"/>
</dbReference>
<feature type="domain" description="ETF-QO/FixC ubiquinone-binding" evidence="16">
    <location>
        <begin position="245"/>
        <end position="338"/>
    </location>
</feature>
<dbReference type="Gene3D" id="3.50.50.60">
    <property type="entry name" value="FAD/NAD(P)-binding domain"/>
    <property type="match status" value="1"/>
</dbReference>
<dbReference type="GO" id="GO:0005743">
    <property type="term" value="C:mitochondrial inner membrane"/>
    <property type="evidence" value="ECO:0007669"/>
    <property type="project" value="TreeGrafter"/>
</dbReference>
<keyword evidence="12 14" id="KW-0830">Ubiquinone</keyword>
<dbReference type="InterPro" id="IPR049398">
    <property type="entry name" value="ETF-QO/FixC_UQ-bd"/>
</dbReference>